<name>A0A967B653_9PROT</name>
<accession>A0A967B653</accession>
<evidence type="ECO:0000256" key="2">
    <source>
        <dbReference type="ARBA" id="ARBA00022679"/>
    </source>
</evidence>
<dbReference type="NCBIfam" id="TIGR00045">
    <property type="entry name" value="glycerate kinase"/>
    <property type="match status" value="1"/>
</dbReference>
<evidence type="ECO:0000256" key="1">
    <source>
        <dbReference type="ARBA" id="ARBA00006284"/>
    </source>
</evidence>
<reference evidence="5" key="1">
    <citation type="submission" date="2019-11" db="EMBL/GenBank/DDBJ databases">
        <title>Description of new Acetobacter species.</title>
        <authorList>
            <person name="Cleenwerck I."/>
            <person name="Sombolestani A.S."/>
        </authorList>
    </citation>
    <scope>NUCLEOTIDE SEQUENCE</scope>
    <source>
        <strain evidence="5">LMG 1626</strain>
    </source>
</reference>
<dbReference type="EMBL" id="WOTH01000005">
    <property type="protein sequence ID" value="NHO53119.1"/>
    <property type="molecule type" value="Genomic_DNA"/>
</dbReference>
<sequence length="381" mass="38955">MKVMIACDSFKESLDAEDVVRVIAEAFEDVFPNISCVRCPMADGGEGTVAAFVTATGAQRIEATVTGPLGAPVKAGFGLSADGELAVIELAEAAGLMLVPPAERDPCRATTRGVGELVKLALDRNCRRVVLAVGGSATNDGGAGLAQALGARLLDAGGREIGAGGLALRDLARIDISALDPHLKDVTVDLACDVDNPLLGPDGASAMFGPQKGASPAMVTALDEALGRYAQRLRDDVGRDVAHVSGAGAAGGTAAGAMAFLDARMRSGFELMAGLLGLEEKIREVDLVITGEGRLDEQTARGKVPAGVASMARRQGKPVIALGGSLGKGVDSLGEVGIDAVFGSVPAPASLEEVLKHARENLRRAARNVALALQIGQRLPR</sequence>
<dbReference type="Proteomes" id="UP000597459">
    <property type="component" value="Unassembled WGS sequence"/>
</dbReference>
<comment type="caution">
    <text evidence="5">The sequence shown here is derived from an EMBL/GenBank/DDBJ whole genome shotgun (WGS) entry which is preliminary data.</text>
</comment>
<proteinExistence type="inferred from homology"/>
<dbReference type="PANTHER" id="PTHR21599">
    <property type="entry name" value="GLYCERATE KINASE"/>
    <property type="match status" value="1"/>
</dbReference>
<dbReference type="AlphaFoldDB" id="A0A967B653"/>
<dbReference type="Pfam" id="PF02595">
    <property type="entry name" value="Gly_kinase"/>
    <property type="match status" value="1"/>
</dbReference>
<dbReference type="PIRSF" id="PIRSF006078">
    <property type="entry name" value="GlxK"/>
    <property type="match status" value="1"/>
</dbReference>
<gene>
    <name evidence="5" type="ORF">GOB87_03975</name>
</gene>
<evidence type="ECO:0000256" key="4">
    <source>
        <dbReference type="PIRNR" id="PIRNR006078"/>
    </source>
</evidence>
<evidence type="ECO:0000313" key="6">
    <source>
        <dbReference type="Proteomes" id="UP000597459"/>
    </source>
</evidence>
<organism evidence="5 6">
    <name type="scientific">Acetobacter estunensis</name>
    <dbReference type="NCBI Taxonomy" id="104097"/>
    <lineage>
        <taxon>Bacteria</taxon>
        <taxon>Pseudomonadati</taxon>
        <taxon>Pseudomonadota</taxon>
        <taxon>Alphaproteobacteria</taxon>
        <taxon>Acetobacterales</taxon>
        <taxon>Acetobacteraceae</taxon>
        <taxon>Acetobacter</taxon>
    </lineage>
</organism>
<dbReference type="EC" id="2.7.1.-" evidence="5"/>
<dbReference type="GO" id="GO:0031388">
    <property type="term" value="P:organic acid phosphorylation"/>
    <property type="evidence" value="ECO:0007669"/>
    <property type="project" value="UniProtKB-UniRule"/>
</dbReference>
<protein>
    <submittedName>
        <fullName evidence="5">Glycerate kinase</fullName>
        <ecNumber evidence="5">2.7.1.-</ecNumber>
    </submittedName>
</protein>
<dbReference type="InterPro" id="IPR004381">
    <property type="entry name" value="Glycerate_kinase"/>
</dbReference>
<comment type="similarity">
    <text evidence="1 4">Belongs to the glycerate kinase type-1 family.</text>
</comment>
<evidence type="ECO:0000313" key="5">
    <source>
        <dbReference type="EMBL" id="NHO53119.1"/>
    </source>
</evidence>
<dbReference type="InterPro" id="IPR018193">
    <property type="entry name" value="Glyc_kinase_flavodox-like_fold"/>
</dbReference>
<dbReference type="Gene3D" id="3.40.50.10350">
    <property type="entry name" value="Glycerate kinase, domain 1"/>
    <property type="match status" value="1"/>
</dbReference>
<evidence type="ECO:0000256" key="3">
    <source>
        <dbReference type="ARBA" id="ARBA00022777"/>
    </source>
</evidence>
<dbReference type="Gene3D" id="3.90.1510.10">
    <property type="entry name" value="Glycerate kinase, domain 2"/>
    <property type="match status" value="1"/>
</dbReference>
<dbReference type="InterPro" id="IPR018197">
    <property type="entry name" value="Glycerate_kinase_RE-like"/>
</dbReference>
<dbReference type="GO" id="GO:0008887">
    <property type="term" value="F:glycerate kinase activity"/>
    <property type="evidence" value="ECO:0007669"/>
    <property type="project" value="UniProtKB-UniRule"/>
</dbReference>
<keyword evidence="3 4" id="KW-0418">Kinase</keyword>
<keyword evidence="2 4" id="KW-0808">Transferase</keyword>
<dbReference type="RefSeq" id="WP_166313260.1">
    <property type="nucleotide sequence ID" value="NZ_WOTH01000005.1"/>
</dbReference>
<dbReference type="PANTHER" id="PTHR21599:SF0">
    <property type="entry name" value="GLYCERATE KINASE"/>
    <property type="match status" value="1"/>
</dbReference>
<dbReference type="SUPFAM" id="SSF110738">
    <property type="entry name" value="Glycerate kinase I"/>
    <property type="match status" value="1"/>
</dbReference>
<dbReference type="InterPro" id="IPR036129">
    <property type="entry name" value="Glycerate_kinase_sf"/>
</dbReference>
<keyword evidence="6" id="KW-1185">Reference proteome</keyword>